<dbReference type="EMBL" id="AQGS01000236">
    <property type="protein sequence ID" value="EPS41584.1"/>
    <property type="molecule type" value="Genomic_DNA"/>
</dbReference>
<dbReference type="SUPFAM" id="SSF52833">
    <property type="entry name" value="Thioredoxin-like"/>
    <property type="match status" value="1"/>
</dbReference>
<evidence type="ECO:0000256" key="2">
    <source>
        <dbReference type="ARBA" id="ARBA00022692"/>
    </source>
</evidence>
<feature type="compositionally biased region" description="Polar residues" evidence="6">
    <location>
        <begin position="645"/>
        <end position="654"/>
    </location>
</feature>
<sequence>MASGSDELRLLALPIRYSSWTVRPIALLEYFDIPYSAQWYCLADPESLALLHKESPSGLVPVIIAPELPQPIHDSFAIGEYLNERYPEKGLWPENIALRTYGRSIVAELHSGFVNIRTDLAHNFPVKYNPPPELSEKVKKEVRRVLYIFETARKMAAETLGTEDGGFLLGKFSIADAFYWPILSRFFTYSVDVSAASPDAVAYISKMWKEPKLKKIGEMQFKEVAEHPEYNVPHYDNFVPNSKMEFWDIDKLIHAKMTTSLKGVTGLPTGFVLPPLQGLDLDDKKDLTTQIYAVNICMVSLVTLALLMRLYGRIVLIKKLQLEDILVILGTVTALALSTLCLYVTVHLGLGVHVWMADLTTVVEGSISLIKMLFAMVVLYSFSLTMAKCSVIALYLRIFAGIRWFQNALYSILALIILFFVLTFFITIFQCHPIEAAFDFRIALTKPTKCIVIKDFFYVSGSVNMLTDFLLVLLPMPLAWKLELDLRKRILIIVLFGLGILVSVASIVRITTLDSLGSMDITFSITGSLLWSIIEANVALICASGPAIKPLFTRLIPHLSKSVPTRTIHSNPTVNGELHTLNSSISYPERLRPSSATTFAVEIEVQIQSHTIVKGQSHEMNDLLPYVSHVTGSDQIRSSSHRNESTPPSRTSFETDSFVEINNTLQPEPLSPPPAIRKGNL</sequence>
<comment type="subcellular location">
    <subcellularLocation>
        <location evidence="1">Membrane</location>
        <topology evidence="1">Multi-pass membrane protein</topology>
    </subcellularLocation>
</comment>
<dbReference type="PROSITE" id="PS50404">
    <property type="entry name" value="GST_NTER"/>
    <property type="match status" value="1"/>
</dbReference>
<dbReference type="PANTHER" id="PTHR33048:SF155">
    <property type="entry name" value="INTEGRAL MEMBRANE PROTEIN"/>
    <property type="match status" value="1"/>
</dbReference>
<organism evidence="9 10">
    <name type="scientific">Dactylellina haptotyla (strain CBS 200.50)</name>
    <name type="common">Nematode-trapping fungus</name>
    <name type="synonym">Monacrosporium haptotylum</name>
    <dbReference type="NCBI Taxonomy" id="1284197"/>
    <lineage>
        <taxon>Eukaryota</taxon>
        <taxon>Fungi</taxon>
        <taxon>Dikarya</taxon>
        <taxon>Ascomycota</taxon>
        <taxon>Pezizomycotina</taxon>
        <taxon>Orbiliomycetes</taxon>
        <taxon>Orbiliales</taxon>
        <taxon>Orbiliaceae</taxon>
        <taxon>Dactylellina</taxon>
    </lineage>
</organism>
<keyword evidence="3 7" id="KW-1133">Transmembrane helix</keyword>
<feature type="transmembrane region" description="Helical" evidence="7">
    <location>
        <begin position="324"/>
        <end position="350"/>
    </location>
</feature>
<name>S8AF88_DACHA</name>
<evidence type="ECO:0000256" key="7">
    <source>
        <dbReference type="SAM" id="Phobius"/>
    </source>
</evidence>
<dbReference type="InterPro" id="IPR004045">
    <property type="entry name" value="Glutathione_S-Trfase_N"/>
</dbReference>
<evidence type="ECO:0000256" key="1">
    <source>
        <dbReference type="ARBA" id="ARBA00004141"/>
    </source>
</evidence>
<comment type="similarity">
    <text evidence="5">Belongs to the SAT4 family.</text>
</comment>
<keyword evidence="10" id="KW-1185">Reference proteome</keyword>
<keyword evidence="4 7" id="KW-0472">Membrane</keyword>
<dbReference type="PANTHER" id="PTHR33048">
    <property type="entry name" value="PTH11-LIKE INTEGRAL MEMBRANE PROTEIN (AFU_ORTHOLOGUE AFUA_5G11245)"/>
    <property type="match status" value="1"/>
</dbReference>
<dbReference type="GO" id="GO:0016020">
    <property type="term" value="C:membrane"/>
    <property type="evidence" value="ECO:0007669"/>
    <property type="project" value="UniProtKB-SubCell"/>
</dbReference>
<accession>S8AF88</accession>
<dbReference type="OrthoDB" id="249703at2759"/>
<feature type="transmembrane region" description="Helical" evidence="7">
    <location>
        <begin position="530"/>
        <end position="552"/>
    </location>
</feature>
<feature type="transmembrane region" description="Helical" evidence="7">
    <location>
        <begin position="291"/>
        <end position="312"/>
    </location>
</feature>
<evidence type="ECO:0000313" key="9">
    <source>
        <dbReference type="EMBL" id="EPS41584.1"/>
    </source>
</evidence>
<feature type="region of interest" description="Disordered" evidence="6">
    <location>
        <begin position="634"/>
        <end position="654"/>
    </location>
</feature>
<gene>
    <name evidence="9" type="ORF">H072_4520</name>
</gene>
<dbReference type="SUPFAM" id="SSF47616">
    <property type="entry name" value="GST C-terminal domain-like"/>
    <property type="match status" value="1"/>
</dbReference>
<evidence type="ECO:0000313" key="10">
    <source>
        <dbReference type="Proteomes" id="UP000015100"/>
    </source>
</evidence>
<proteinExistence type="inferred from homology"/>
<dbReference type="Gene3D" id="3.40.30.10">
    <property type="entry name" value="Glutaredoxin"/>
    <property type="match status" value="1"/>
</dbReference>
<dbReference type="STRING" id="1284197.S8AF88"/>
<evidence type="ECO:0000256" key="5">
    <source>
        <dbReference type="ARBA" id="ARBA00038359"/>
    </source>
</evidence>
<protein>
    <recommendedName>
        <fullName evidence="8">GST N-terminal domain-containing protein</fullName>
    </recommendedName>
</protein>
<dbReference type="AlphaFoldDB" id="S8AF88"/>
<reference evidence="9 10" key="1">
    <citation type="journal article" date="2013" name="PLoS Genet.">
        <title>Genomic mechanisms accounting for the adaptation to parasitism in nematode-trapping fungi.</title>
        <authorList>
            <person name="Meerupati T."/>
            <person name="Andersson K.M."/>
            <person name="Friman E."/>
            <person name="Kumar D."/>
            <person name="Tunlid A."/>
            <person name="Ahren D."/>
        </authorList>
    </citation>
    <scope>NUCLEOTIDE SEQUENCE [LARGE SCALE GENOMIC DNA]</scope>
    <source>
        <strain evidence="9 10">CBS 200.50</strain>
    </source>
</reference>
<reference evidence="10" key="2">
    <citation type="submission" date="2013-04" db="EMBL/GenBank/DDBJ databases">
        <title>Genomic mechanisms accounting for the adaptation to parasitism in nematode-trapping fungi.</title>
        <authorList>
            <person name="Ahren D.G."/>
        </authorList>
    </citation>
    <scope>NUCLEOTIDE SEQUENCE [LARGE SCALE GENOMIC DNA]</scope>
    <source>
        <strain evidence="10">CBS 200.50</strain>
    </source>
</reference>
<feature type="transmembrane region" description="Helical" evidence="7">
    <location>
        <begin position="456"/>
        <end position="478"/>
    </location>
</feature>
<comment type="caution">
    <text evidence="9">The sequence shown here is derived from an EMBL/GenBank/DDBJ whole genome shotgun (WGS) entry which is preliminary data.</text>
</comment>
<keyword evidence="2 7" id="KW-0812">Transmembrane</keyword>
<feature type="transmembrane region" description="Helical" evidence="7">
    <location>
        <begin position="490"/>
        <end position="510"/>
    </location>
</feature>
<evidence type="ECO:0000256" key="6">
    <source>
        <dbReference type="SAM" id="MobiDB-lite"/>
    </source>
</evidence>
<dbReference type="HOGENOM" id="CLU_403854_0_0_1"/>
<dbReference type="InterPro" id="IPR049326">
    <property type="entry name" value="Rhodopsin_dom_fungi"/>
</dbReference>
<dbReference type="Gene3D" id="1.20.1050.10">
    <property type="match status" value="1"/>
</dbReference>
<dbReference type="InterPro" id="IPR036249">
    <property type="entry name" value="Thioredoxin-like_sf"/>
</dbReference>
<feature type="transmembrane region" description="Helical" evidence="7">
    <location>
        <begin position="370"/>
        <end position="396"/>
    </location>
</feature>
<dbReference type="Proteomes" id="UP000015100">
    <property type="component" value="Unassembled WGS sequence"/>
</dbReference>
<dbReference type="eggNOG" id="ENOG502S6XX">
    <property type="taxonomic scope" value="Eukaryota"/>
</dbReference>
<evidence type="ECO:0000256" key="3">
    <source>
        <dbReference type="ARBA" id="ARBA00022989"/>
    </source>
</evidence>
<dbReference type="InterPro" id="IPR036282">
    <property type="entry name" value="Glutathione-S-Trfase_C_sf"/>
</dbReference>
<dbReference type="Pfam" id="PF13409">
    <property type="entry name" value="GST_N_2"/>
    <property type="match status" value="1"/>
</dbReference>
<evidence type="ECO:0000256" key="4">
    <source>
        <dbReference type="ARBA" id="ARBA00023136"/>
    </source>
</evidence>
<feature type="transmembrane region" description="Helical" evidence="7">
    <location>
        <begin position="408"/>
        <end position="429"/>
    </location>
</feature>
<dbReference type="InterPro" id="IPR052337">
    <property type="entry name" value="SAT4-like"/>
</dbReference>
<dbReference type="Pfam" id="PF20684">
    <property type="entry name" value="Fung_rhodopsin"/>
    <property type="match status" value="1"/>
</dbReference>
<evidence type="ECO:0000259" key="8">
    <source>
        <dbReference type="PROSITE" id="PS50404"/>
    </source>
</evidence>
<feature type="domain" description="GST N-terminal" evidence="8">
    <location>
        <begin position="1"/>
        <end position="90"/>
    </location>
</feature>